<evidence type="ECO:0000256" key="8">
    <source>
        <dbReference type="ARBA" id="ARBA00023014"/>
    </source>
</evidence>
<dbReference type="SUPFAM" id="SSF53383">
    <property type="entry name" value="PLP-dependent transferases"/>
    <property type="match status" value="1"/>
</dbReference>
<comment type="cofactor">
    <cofactor evidence="1 10">
        <name>pyridoxal 5'-phosphate</name>
        <dbReference type="ChEBI" id="CHEBI:597326"/>
    </cofactor>
</comment>
<reference evidence="12" key="1">
    <citation type="submission" date="2021-03" db="EMBL/GenBank/DDBJ databases">
        <title>Antimicrobial resistance genes in bacteria isolated from Japanese honey, and their potential for conferring macrolide and lincosamide resistance in the American foulbrood pathogen Paenibacillus larvae.</title>
        <authorList>
            <person name="Okamoto M."/>
            <person name="Kumagai M."/>
            <person name="Kanamori H."/>
            <person name="Takamatsu D."/>
        </authorList>
    </citation>
    <scope>NUCLEOTIDE SEQUENCE</scope>
    <source>
        <strain evidence="12">J27TS8</strain>
    </source>
</reference>
<dbReference type="FunFam" id="3.40.640.10:FF:000084">
    <property type="entry name" value="IscS-like cysteine desulfurase"/>
    <property type="match status" value="1"/>
</dbReference>
<evidence type="ECO:0000256" key="10">
    <source>
        <dbReference type="RuleBase" id="RU004504"/>
    </source>
</evidence>
<name>A0A919WGX1_9BACI</name>
<evidence type="ECO:0000256" key="5">
    <source>
        <dbReference type="ARBA" id="ARBA00022723"/>
    </source>
</evidence>
<dbReference type="GO" id="GO:0051536">
    <property type="term" value="F:iron-sulfur cluster binding"/>
    <property type="evidence" value="ECO:0007669"/>
    <property type="project" value="UniProtKB-KW"/>
</dbReference>
<evidence type="ECO:0000313" key="13">
    <source>
        <dbReference type="Proteomes" id="UP000682111"/>
    </source>
</evidence>
<comment type="catalytic activity">
    <reaction evidence="9">
        <text>(sulfur carrier)-H + L-cysteine = (sulfur carrier)-SH + L-alanine</text>
        <dbReference type="Rhea" id="RHEA:43892"/>
        <dbReference type="Rhea" id="RHEA-COMP:14737"/>
        <dbReference type="Rhea" id="RHEA-COMP:14739"/>
        <dbReference type="ChEBI" id="CHEBI:29917"/>
        <dbReference type="ChEBI" id="CHEBI:35235"/>
        <dbReference type="ChEBI" id="CHEBI:57972"/>
        <dbReference type="ChEBI" id="CHEBI:64428"/>
        <dbReference type="EC" id="2.8.1.7"/>
    </reaction>
</comment>
<dbReference type="Pfam" id="PF00266">
    <property type="entry name" value="Aminotran_5"/>
    <property type="match status" value="1"/>
</dbReference>
<dbReference type="Gene3D" id="1.10.260.50">
    <property type="match status" value="1"/>
</dbReference>
<dbReference type="InterPro" id="IPR000192">
    <property type="entry name" value="Aminotrans_V_dom"/>
</dbReference>
<dbReference type="AlphaFoldDB" id="A0A919WGX1"/>
<dbReference type="InterPro" id="IPR015421">
    <property type="entry name" value="PyrdxlP-dep_Trfase_major"/>
</dbReference>
<evidence type="ECO:0000256" key="6">
    <source>
        <dbReference type="ARBA" id="ARBA00022898"/>
    </source>
</evidence>
<sequence>MEKVYLDFNASTPLAPEVIEVMKPLLTDYFGNPSALHWAGKPVQNLLHNARRQVAELIGAKENEIIFTSGGSEANNLALKGIYFQNPEKRKHIITAKIEHPAIISPCRFLERLGARVTYVGVDTNGRVLLEEIEKAITTDTILISIMHANNETGTFQPIKEIGEIASKHGIIFHTDASQSIGKVNVNVEDLKVDMLTIAGHKLYAPKGIGALYIKDGIKLEPLIHGAGHEYGLRAGTENTLLAVALGKACELAKKPNVMIKELTDYLWQRLKNEFAANVQLNGHPTERLPNTLNVSFVGLVGAELLRAIPYLAASTGSACHSGSIELSPVLKEMGVTEKAGMGAVRFSLGRGTTKEEIDRVVESLKMVVKKDMSSSLTLTEENIKGL</sequence>
<dbReference type="Gene3D" id="3.40.640.10">
    <property type="entry name" value="Type I PLP-dependent aspartate aminotransferase-like (Major domain)"/>
    <property type="match status" value="1"/>
</dbReference>
<dbReference type="InterPro" id="IPR020578">
    <property type="entry name" value="Aminotrans_V_PyrdxlP_BS"/>
</dbReference>
<keyword evidence="13" id="KW-1185">Reference proteome</keyword>
<dbReference type="PIRSF" id="PIRSF005572">
    <property type="entry name" value="NifS"/>
    <property type="match status" value="1"/>
</dbReference>
<comment type="similarity">
    <text evidence="2">Belongs to the class-V pyridoxal-phosphate-dependent aminotransferase family. NifS/IscS subfamily.</text>
</comment>
<dbReference type="EMBL" id="BORC01000002">
    <property type="protein sequence ID" value="GIN61781.1"/>
    <property type="molecule type" value="Genomic_DNA"/>
</dbReference>
<dbReference type="InterPro" id="IPR015424">
    <property type="entry name" value="PyrdxlP-dep_Trfase"/>
</dbReference>
<dbReference type="InterPro" id="IPR016454">
    <property type="entry name" value="Cysteine_dSase"/>
</dbReference>
<dbReference type="InterPro" id="IPR015422">
    <property type="entry name" value="PyrdxlP-dep_Trfase_small"/>
</dbReference>
<comment type="caution">
    <text evidence="12">The sequence shown here is derived from an EMBL/GenBank/DDBJ whole genome shotgun (WGS) entry which is preliminary data.</text>
</comment>
<dbReference type="RefSeq" id="WP_095314652.1">
    <property type="nucleotide sequence ID" value="NZ_BORC01000002.1"/>
</dbReference>
<feature type="domain" description="Aminotransferase class V" evidence="11">
    <location>
        <begin position="4"/>
        <end position="361"/>
    </location>
</feature>
<dbReference type="PROSITE" id="PS00595">
    <property type="entry name" value="AA_TRANSFER_CLASS_5"/>
    <property type="match status" value="1"/>
</dbReference>
<evidence type="ECO:0000259" key="11">
    <source>
        <dbReference type="Pfam" id="PF00266"/>
    </source>
</evidence>
<dbReference type="NCBIfam" id="NF002806">
    <property type="entry name" value="PRK02948.1"/>
    <property type="match status" value="1"/>
</dbReference>
<evidence type="ECO:0000256" key="2">
    <source>
        <dbReference type="ARBA" id="ARBA00006490"/>
    </source>
</evidence>
<evidence type="ECO:0000256" key="1">
    <source>
        <dbReference type="ARBA" id="ARBA00001933"/>
    </source>
</evidence>
<evidence type="ECO:0000256" key="3">
    <source>
        <dbReference type="ARBA" id="ARBA00012239"/>
    </source>
</evidence>
<dbReference type="Proteomes" id="UP000682111">
    <property type="component" value="Unassembled WGS sequence"/>
</dbReference>
<protein>
    <recommendedName>
        <fullName evidence="3">cysteine desulfurase</fullName>
        <ecNumber evidence="3">2.8.1.7</ecNumber>
    </recommendedName>
</protein>
<proteinExistence type="inferred from homology"/>
<dbReference type="OrthoDB" id="9808002at2"/>
<dbReference type="GO" id="GO:0031071">
    <property type="term" value="F:cysteine desulfurase activity"/>
    <property type="evidence" value="ECO:0007669"/>
    <property type="project" value="UniProtKB-EC"/>
</dbReference>
<keyword evidence="4" id="KW-0808">Transferase</keyword>
<gene>
    <name evidence="12" type="ORF">J27TS8_17740</name>
</gene>
<keyword evidence="5" id="KW-0479">Metal-binding</keyword>
<evidence type="ECO:0000313" key="12">
    <source>
        <dbReference type="EMBL" id="GIN61781.1"/>
    </source>
</evidence>
<keyword evidence="8" id="KW-0411">Iron-sulfur</keyword>
<evidence type="ECO:0000256" key="9">
    <source>
        <dbReference type="ARBA" id="ARBA00050776"/>
    </source>
</evidence>
<accession>A0A919WGX1</accession>
<evidence type="ECO:0000256" key="4">
    <source>
        <dbReference type="ARBA" id="ARBA00022679"/>
    </source>
</evidence>
<dbReference type="Gene3D" id="3.90.1150.10">
    <property type="entry name" value="Aspartate Aminotransferase, domain 1"/>
    <property type="match status" value="1"/>
</dbReference>
<dbReference type="PANTHER" id="PTHR11601:SF34">
    <property type="entry name" value="CYSTEINE DESULFURASE"/>
    <property type="match status" value="1"/>
</dbReference>
<dbReference type="PANTHER" id="PTHR11601">
    <property type="entry name" value="CYSTEINE DESULFURYLASE FAMILY MEMBER"/>
    <property type="match status" value="1"/>
</dbReference>
<keyword evidence="7" id="KW-0408">Iron</keyword>
<keyword evidence="6" id="KW-0663">Pyridoxal phosphate</keyword>
<evidence type="ECO:0000256" key="7">
    <source>
        <dbReference type="ARBA" id="ARBA00023004"/>
    </source>
</evidence>
<dbReference type="GO" id="GO:0046872">
    <property type="term" value="F:metal ion binding"/>
    <property type="evidence" value="ECO:0007669"/>
    <property type="project" value="UniProtKB-KW"/>
</dbReference>
<organism evidence="12 13">
    <name type="scientific">Robertmurraya siralis</name>
    <dbReference type="NCBI Taxonomy" id="77777"/>
    <lineage>
        <taxon>Bacteria</taxon>
        <taxon>Bacillati</taxon>
        <taxon>Bacillota</taxon>
        <taxon>Bacilli</taxon>
        <taxon>Bacillales</taxon>
        <taxon>Bacillaceae</taxon>
        <taxon>Robertmurraya</taxon>
    </lineage>
</organism>
<dbReference type="EC" id="2.8.1.7" evidence="3"/>